<organism evidence="9 10">
    <name type="scientific">Mucilaginibacter myungsuensis</name>
    <dbReference type="NCBI Taxonomy" id="649104"/>
    <lineage>
        <taxon>Bacteria</taxon>
        <taxon>Pseudomonadati</taxon>
        <taxon>Bacteroidota</taxon>
        <taxon>Sphingobacteriia</taxon>
        <taxon>Sphingobacteriales</taxon>
        <taxon>Sphingobacteriaceae</taxon>
        <taxon>Mucilaginibacter</taxon>
    </lineage>
</organism>
<dbReference type="InterPro" id="IPR019734">
    <property type="entry name" value="TPR_rpt"/>
</dbReference>
<comment type="similarity">
    <text evidence="5">Belongs to the Rap family.</text>
</comment>
<dbReference type="SUPFAM" id="SSF48452">
    <property type="entry name" value="TPR-like"/>
    <property type="match status" value="1"/>
</dbReference>
<comment type="subcellular location">
    <subcellularLocation>
        <location evidence="1">Cytoplasm</location>
    </subcellularLocation>
</comment>
<evidence type="ECO:0000256" key="7">
    <source>
        <dbReference type="SAM" id="Coils"/>
    </source>
</evidence>
<dbReference type="InterPro" id="IPR036097">
    <property type="entry name" value="HisK_dim/P_sf"/>
</dbReference>
<sequence>MKLFYSVLLSVSLLLWFERSYAYQTNKNADSVEVVMLNKQALANLRTDTAQAFTLANKAAGAAGRSEYFVGLGESYRILGILYSLKPDHKYAFEYFSKALKLFGKRGYNIGVAKVKNDLGTLYKANDPKEALTYFSEALPIAQKAGDSVLIATINVSIADVNFHQKRFAAAYQIYKASLGIFSRAGEEQEEISCAIKAGACGTILGKYQEAQSLLTDADTKARELNNAALLAEASLALADLYTAQEKFDLANKYLGEAGRINGGSKLRTDLLYTAYKLEFKKGNFKKAAEILNNLHLEDIEETKTKTLEQINLVQKKGEQDAELDAAKALLSQNKYSFNLFAGAAVLALLAISLVMLLILNVKRKAETNKKLSELNAEVSRQKDNLNRINHHLEEIIDERTKDLQIKNKKLSEYSSYLSHQIRGPIATLKGLMNLEKEGLVDKKECINMMNKCVSEIDDKIIDMSDMLHDPDRAGF</sequence>
<evidence type="ECO:0000256" key="3">
    <source>
        <dbReference type="ARBA" id="ARBA00022737"/>
    </source>
</evidence>
<evidence type="ECO:0000256" key="4">
    <source>
        <dbReference type="ARBA" id="ARBA00022803"/>
    </source>
</evidence>
<dbReference type="SUPFAM" id="SSF47384">
    <property type="entry name" value="Homodimeric domain of signal transducing histidine kinase"/>
    <property type="match status" value="1"/>
</dbReference>
<proteinExistence type="inferred from homology"/>
<evidence type="ECO:0000256" key="8">
    <source>
        <dbReference type="SAM" id="Phobius"/>
    </source>
</evidence>
<name>A0A929L4I9_9SPHI</name>
<evidence type="ECO:0000313" key="9">
    <source>
        <dbReference type="EMBL" id="MBE9664334.1"/>
    </source>
</evidence>
<dbReference type="RefSeq" id="WP_194113583.1">
    <property type="nucleotide sequence ID" value="NZ_JADFFL010000011.1"/>
</dbReference>
<dbReference type="PANTHER" id="PTHR46630:SF1">
    <property type="entry name" value="TETRATRICOPEPTIDE REPEAT PROTEIN 29"/>
    <property type="match status" value="1"/>
</dbReference>
<keyword evidence="2" id="KW-0963">Cytoplasm</keyword>
<keyword evidence="8" id="KW-0812">Transmembrane</keyword>
<dbReference type="Gene3D" id="1.25.40.10">
    <property type="entry name" value="Tetratricopeptide repeat domain"/>
    <property type="match status" value="1"/>
</dbReference>
<accession>A0A929L4I9</accession>
<feature type="coiled-coil region" evidence="7">
    <location>
        <begin position="365"/>
        <end position="392"/>
    </location>
</feature>
<dbReference type="GO" id="GO:0000155">
    <property type="term" value="F:phosphorelay sensor kinase activity"/>
    <property type="evidence" value="ECO:0007669"/>
    <property type="project" value="InterPro"/>
</dbReference>
<keyword evidence="4 6" id="KW-0802">TPR repeat</keyword>
<evidence type="ECO:0000256" key="6">
    <source>
        <dbReference type="PROSITE-ProRule" id="PRU00339"/>
    </source>
</evidence>
<keyword evidence="3" id="KW-0677">Repeat</keyword>
<keyword evidence="7" id="KW-0175">Coiled coil</keyword>
<dbReference type="SUPFAM" id="SSF81901">
    <property type="entry name" value="HCP-like"/>
    <property type="match status" value="1"/>
</dbReference>
<gene>
    <name evidence="9" type="ORF">IRJ16_20805</name>
</gene>
<feature type="repeat" description="TPR" evidence="6">
    <location>
        <begin position="73"/>
        <end position="106"/>
    </location>
</feature>
<feature type="transmembrane region" description="Helical" evidence="8">
    <location>
        <begin position="340"/>
        <end position="362"/>
    </location>
</feature>
<dbReference type="SMART" id="SM00028">
    <property type="entry name" value="TPR"/>
    <property type="match status" value="4"/>
</dbReference>
<evidence type="ECO:0000256" key="1">
    <source>
        <dbReference type="ARBA" id="ARBA00004496"/>
    </source>
</evidence>
<dbReference type="GO" id="GO:0005737">
    <property type="term" value="C:cytoplasm"/>
    <property type="evidence" value="ECO:0007669"/>
    <property type="project" value="UniProtKB-SubCell"/>
</dbReference>
<keyword evidence="10" id="KW-1185">Reference proteome</keyword>
<reference evidence="9" key="1">
    <citation type="submission" date="2020-10" db="EMBL/GenBank/DDBJ databases">
        <title>Mucilaginibacter mali sp. nov., isolated from rhizosphere soil of apple orchard.</title>
        <authorList>
            <person name="Lee J.-S."/>
            <person name="Kim H.S."/>
            <person name="Kim J.-S."/>
        </authorList>
    </citation>
    <scope>NUCLEOTIDE SEQUENCE</scope>
    <source>
        <strain evidence="9">KCTC 22746</strain>
    </source>
</reference>
<dbReference type="EMBL" id="JADFFL010000011">
    <property type="protein sequence ID" value="MBE9664334.1"/>
    <property type="molecule type" value="Genomic_DNA"/>
</dbReference>
<keyword evidence="8" id="KW-1133">Transmembrane helix</keyword>
<dbReference type="Gene3D" id="1.10.287.130">
    <property type="match status" value="1"/>
</dbReference>
<protein>
    <submittedName>
        <fullName evidence="9">Tetratricopeptide repeat protein</fullName>
    </submittedName>
</protein>
<dbReference type="Proteomes" id="UP000622475">
    <property type="component" value="Unassembled WGS sequence"/>
</dbReference>
<evidence type="ECO:0000256" key="2">
    <source>
        <dbReference type="ARBA" id="ARBA00022490"/>
    </source>
</evidence>
<dbReference type="PANTHER" id="PTHR46630">
    <property type="entry name" value="TETRATRICOPEPTIDE REPEAT PROTEIN 29"/>
    <property type="match status" value="1"/>
</dbReference>
<evidence type="ECO:0000313" key="10">
    <source>
        <dbReference type="Proteomes" id="UP000622475"/>
    </source>
</evidence>
<dbReference type="AlphaFoldDB" id="A0A929L4I9"/>
<dbReference type="InterPro" id="IPR011990">
    <property type="entry name" value="TPR-like_helical_dom_sf"/>
</dbReference>
<dbReference type="InterPro" id="IPR051476">
    <property type="entry name" value="Bac_ResReg_Asp_Phosphatase"/>
</dbReference>
<keyword evidence="8" id="KW-0472">Membrane</keyword>
<comment type="caution">
    <text evidence="9">The sequence shown here is derived from an EMBL/GenBank/DDBJ whole genome shotgun (WGS) entry which is preliminary data.</text>
</comment>
<dbReference type="PROSITE" id="PS50005">
    <property type="entry name" value="TPR"/>
    <property type="match status" value="1"/>
</dbReference>
<evidence type="ECO:0000256" key="5">
    <source>
        <dbReference type="ARBA" id="ARBA00038253"/>
    </source>
</evidence>